<keyword evidence="6" id="KW-0963">Cytoplasm</keyword>
<dbReference type="InterPro" id="IPR013783">
    <property type="entry name" value="Ig-like_fold"/>
</dbReference>
<dbReference type="GO" id="GO:0005992">
    <property type="term" value="P:trehalose biosynthetic process"/>
    <property type="evidence" value="ECO:0007669"/>
    <property type="project" value="UniProtKB-UniRule"/>
</dbReference>
<dbReference type="SUPFAM" id="SSF81296">
    <property type="entry name" value="E set domains"/>
    <property type="match status" value="1"/>
</dbReference>
<evidence type="ECO:0000256" key="1">
    <source>
        <dbReference type="ARBA" id="ARBA00004496"/>
    </source>
</evidence>
<dbReference type="SUPFAM" id="SSF51445">
    <property type="entry name" value="(Trans)glycosidases"/>
    <property type="match status" value="1"/>
</dbReference>
<dbReference type="GO" id="GO:0005737">
    <property type="term" value="C:cytoplasm"/>
    <property type="evidence" value="ECO:0007669"/>
    <property type="project" value="UniProtKB-SubCell"/>
</dbReference>
<evidence type="ECO:0000256" key="6">
    <source>
        <dbReference type="ARBA" id="ARBA00022490"/>
    </source>
</evidence>
<dbReference type="Proteomes" id="UP000242687">
    <property type="component" value="Unassembled WGS sequence"/>
</dbReference>
<evidence type="ECO:0000256" key="16">
    <source>
        <dbReference type="PIRSR" id="PIRSR006337-2"/>
    </source>
</evidence>
<evidence type="ECO:0000256" key="7">
    <source>
        <dbReference type="ARBA" id="ARBA00022801"/>
    </source>
</evidence>
<comment type="caution">
    <text evidence="19">The sequence shown here is derived from an EMBL/GenBank/DDBJ whole genome shotgun (WGS) entry which is preliminary data.</text>
</comment>
<evidence type="ECO:0000256" key="8">
    <source>
        <dbReference type="ARBA" id="ARBA00023277"/>
    </source>
</evidence>
<dbReference type="PIRSF" id="PIRSF006337">
    <property type="entry name" value="Trehalose_TreZ"/>
    <property type="match status" value="1"/>
</dbReference>
<evidence type="ECO:0000256" key="4">
    <source>
        <dbReference type="ARBA" id="ARBA00012268"/>
    </source>
</evidence>
<dbReference type="EC" id="3.2.1.141" evidence="4 13"/>
<dbReference type="SUPFAM" id="SSF51011">
    <property type="entry name" value="Glycosyl hydrolase domain"/>
    <property type="match status" value="1"/>
</dbReference>
<dbReference type="RefSeq" id="WP_100340703.1">
    <property type="nucleotide sequence ID" value="NZ_PGFJ01000001.1"/>
</dbReference>
<feature type="binding site" evidence="16">
    <location>
        <begin position="261"/>
        <end position="266"/>
    </location>
    <ligand>
        <name>substrate</name>
    </ligand>
</feature>
<feature type="site" description="Transition state stabilizer" evidence="17">
    <location>
        <position position="394"/>
    </location>
</feature>
<dbReference type="SMART" id="SM00642">
    <property type="entry name" value="Aamy"/>
    <property type="match status" value="1"/>
</dbReference>
<comment type="pathway">
    <text evidence="2 14">Glycan biosynthesis; trehalose biosynthesis.</text>
</comment>
<dbReference type="InterPro" id="IPR044901">
    <property type="entry name" value="Trehalose_TreZ_E-set_sf"/>
</dbReference>
<comment type="catalytic activity">
    <reaction evidence="12 14">
        <text>hydrolysis of (1-&gt;4)-alpha-D-glucosidic linkage in 4-alpha-D-[(1-&gt;4)-alpha-D-glucanosyl]n trehalose to yield trehalose and (1-&gt;4)-alpha-D-glucan.</text>
        <dbReference type="EC" id="3.2.1.141"/>
    </reaction>
</comment>
<organism evidence="19 20">
    <name type="scientific">Mucilaginibacter auburnensis</name>
    <dbReference type="NCBI Taxonomy" id="1457233"/>
    <lineage>
        <taxon>Bacteria</taxon>
        <taxon>Pseudomonadati</taxon>
        <taxon>Bacteroidota</taxon>
        <taxon>Sphingobacteriia</taxon>
        <taxon>Sphingobacteriales</taxon>
        <taxon>Sphingobacteriaceae</taxon>
        <taxon>Mucilaginibacter</taxon>
    </lineage>
</organism>
<dbReference type="GO" id="GO:0033942">
    <property type="term" value="F:4-alpha-D-(1-&gt;4)-alpha-D-glucanotrehalose trehalohydrolase activity"/>
    <property type="evidence" value="ECO:0007669"/>
    <property type="project" value="UniProtKB-EC"/>
</dbReference>
<feature type="active site" description="Proton donor" evidence="15">
    <location>
        <position position="300"/>
    </location>
</feature>
<comment type="similarity">
    <text evidence="3 14">Belongs to the glycosyl hydrolase 13 family.</text>
</comment>
<dbReference type="Pfam" id="PF00128">
    <property type="entry name" value="Alpha-amylase"/>
    <property type="match status" value="1"/>
</dbReference>
<dbReference type="PANTHER" id="PTHR43651">
    <property type="entry name" value="1,4-ALPHA-GLUCAN-BRANCHING ENZYME"/>
    <property type="match status" value="1"/>
</dbReference>
<dbReference type="Gene3D" id="2.60.40.10">
    <property type="entry name" value="Immunoglobulins"/>
    <property type="match status" value="1"/>
</dbReference>
<dbReference type="InterPro" id="IPR014756">
    <property type="entry name" value="Ig_E-set"/>
</dbReference>
<reference evidence="19 20" key="1">
    <citation type="submission" date="2017-11" db="EMBL/GenBank/DDBJ databases">
        <title>Genomic Encyclopedia of Archaeal and Bacterial Type Strains, Phase II (KMG-II): From Individual Species to Whole Genera.</title>
        <authorList>
            <person name="Goeker M."/>
        </authorList>
    </citation>
    <scope>NUCLEOTIDE SEQUENCE [LARGE SCALE GENOMIC DNA]</scope>
    <source>
        <strain evidence="19 20">DSM 28175</strain>
    </source>
</reference>
<evidence type="ECO:0000256" key="10">
    <source>
        <dbReference type="ARBA" id="ARBA00032057"/>
    </source>
</evidence>
<dbReference type="Gene3D" id="1.10.10.760">
    <property type="entry name" value="E-set domains of sugar-utilizing enzymes"/>
    <property type="match status" value="1"/>
</dbReference>
<proteinExistence type="inferred from homology"/>
<evidence type="ECO:0000256" key="14">
    <source>
        <dbReference type="PIRNR" id="PIRNR006337"/>
    </source>
</evidence>
<dbReference type="NCBIfam" id="TIGR02402">
    <property type="entry name" value="trehalose_TreZ"/>
    <property type="match status" value="1"/>
</dbReference>
<evidence type="ECO:0000256" key="17">
    <source>
        <dbReference type="PIRSR" id="PIRSR006337-3"/>
    </source>
</evidence>
<keyword evidence="9 14" id="KW-0326">Glycosidase</keyword>
<dbReference type="Gene3D" id="3.20.20.80">
    <property type="entry name" value="Glycosidases"/>
    <property type="match status" value="1"/>
</dbReference>
<dbReference type="InterPro" id="IPR017853">
    <property type="entry name" value="GH"/>
</dbReference>
<dbReference type="InterPro" id="IPR012768">
    <property type="entry name" value="Trehalose_TreZ"/>
</dbReference>
<evidence type="ECO:0000256" key="9">
    <source>
        <dbReference type="ARBA" id="ARBA00023295"/>
    </source>
</evidence>
<feature type="binding site" evidence="16">
    <location>
        <begin position="393"/>
        <end position="398"/>
    </location>
    <ligand>
        <name>substrate</name>
    </ligand>
</feature>
<name>A0A2H9VUN3_9SPHI</name>
<dbReference type="OrthoDB" id="9761875at2"/>
<keyword evidence="8" id="KW-0119">Carbohydrate metabolism</keyword>
<accession>A0A2H9VUN3</accession>
<feature type="active site" description="Nucleophile" evidence="15">
    <location>
        <position position="263"/>
    </location>
</feature>
<evidence type="ECO:0000256" key="3">
    <source>
        <dbReference type="ARBA" id="ARBA00008061"/>
    </source>
</evidence>
<evidence type="ECO:0000256" key="5">
    <source>
        <dbReference type="ARBA" id="ARBA00015938"/>
    </source>
</evidence>
<dbReference type="UniPathway" id="UPA00299"/>
<dbReference type="CDD" id="cd11325">
    <property type="entry name" value="AmyAc_GTHase"/>
    <property type="match status" value="1"/>
</dbReference>
<feature type="binding site" evidence="16">
    <location>
        <begin position="325"/>
        <end position="329"/>
    </location>
    <ligand>
        <name>substrate</name>
    </ligand>
</feature>
<evidence type="ECO:0000256" key="11">
    <source>
        <dbReference type="ARBA" id="ARBA00033284"/>
    </source>
</evidence>
<evidence type="ECO:0000256" key="13">
    <source>
        <dbReference type="NCBIfam" id="TIGR02402"/>
    </source>
</evidence>
<dbReference type="EMBL" id="PGFJ01000001">
    <property type="protein sequence ID" value="PJJ84511.1"/>
    <property type="molecule type" value="Genomic_DNA"/>
</dbReference>
<evidence type="ECO:0000259" key="18">
    <source>
        <dbReference type="SMART" id="SM00642"/>
    </source>
</evidence>
<dbReference type="CDD" id="cd02853">
    <property type="entry name" value="E_set_MTHase_like_N"/>
    <property type="match status" value="1"/>
</dbReference>
<dbReference type="PANTHER" id="PTHR43651:SF11">
    <property type="entry name" value="MALTO-OLIGOSYLTREHALOSE TREHALOHYDROLASE"/>
    <property type="match status" value="1"/>
</dbReference>
<evidence type="ECO:0000256" key="2">
    <source>
        <dbReference type="ARBA" id="ARBA00005199"/>
    </source>
</evidence>
<comment type="subcellular location">
    <subcellularLocation>
        <location evidence="1 15">Cytoplasm</location>
    </subcellularLocation>
</comment>
<dbReference type="AlphaFoldDB" id="A0A2H9VUN3"/>
<evidence type="ECO:0000313" key="19">
    <source>
        <dbReference type="EMBL" id="PJJ84511.1"/>
    </source>
</evidence>
<sequence length="605" mass="68999">MEINVYKRTIGVNFNKDHLARIELWAPFAKEVEVSFDNKTFALNKADRGYWELTTAKLKPGMRYGFAIDGKAPLPDPASLFQPDSVHGQSAATPLHNFKWTDQSWRNPDLGNYIIYELHTGTFTPEGNFTAIEEKLDYLVELGVIAIEIMPVAQFAGERNWGYDGVFPFAVQNSYGGPDGLQKLVDACHAKGLAVILDVVYNHMGPEGNYLGQYGPYFTEKYNTPWGGAINFDDAWCDGVRKYFIENVLMWFRDFHIDALRMDAVHAIKDFSPKHILQEMKEYVEQLKQVTGREHYLIIECDLNDTRYIKTTAEGGFGMDAQWTDEFHHALRVAAGQKRDGYYADFNGLEDMAKAYADAYVYDGQYSEERHKTFGVKATGLDGKQFVVFSQNHDHIGNRMLGERTSTLLSFEMQKLLVAAVMVSPYLPLLFMGEEYGEPNPFQYFVSHTDPELVEAVRKGRREEFKNFQSEGEAPDPQAIDTFERSKLQWELLKEQHHQVLFSYYKALIHLRKTHAVLKTTTRDTLQTTLKAEQHVLIVKRWTAEQEVVCLLNFSEQRQSVDVSGNWTKIFDSASTQWGGPADAPQVVNSNSITLQPQSATIYAQ</sequence>
<keyword evidence="20" id="KW-1185">Reference proteome</keyword>
<evidence type="ECO:0000313" key="20">
    <source>
        <dbReference type="Proteomes" id="UP000242687"/>
    </source>
</evidence>
<gene>
    <name evidence="19" type="ORF">CLV57_1524</name>
</gene>
<feature type="domain" description="Glycosyl hydrolase family 13 catalytic" evidence="18">
    <location>
        <begin position="117"/>
        <end position="461"/>
    </location>
</feature>
<dbReference type="InterPro" id="IPR006047">
    <property type="entry name" value="GH13_cat_dom"/>
</dbReference>
<evidence type="ECO:0000256" key="12">
    <source>
        <dbReference type="ARBA" id="ARBA00034013"/>
    </source>
</evidence>
<keyword evidence="7 14" id="KW-0378">Hydrolase</keyword>
<protein>
    <recommendedName>
        <fullName evidence="5 13">Malto-oligosyltrehalose trehalohydrolase</fullName>
        <shortName evidence="14">MTHase</shortName>
        <ecNumber evidence="4 13">3.2.1.141</ecNumber>
    </recommendedName>
    <alternativeName>
        <fullName evidence="11 14">4-alpha-D-((1-&gt;4)-alpha-D-glucano)trehalose trehalohydrolase</fullName>
    </alternativeName>
    <alternativeName>
        <fullName evidence="10 14">Maltooligosyl trehalose trehalohydrolase</fullName>
    </alternativeName>
</protein>
<evidence type="ECO:0000256" key="15">
    <source>
        <dbReference type="PIRSR" id="PIRSR006337-1"/>
    </source>
</evidence>